<keyword evidence="3" id="KW-1185">Reference proteome</keyword>
<evidence type="ECO:0000313" key="2">
    <source>
        <dbReference type="EMBL" id="TKB47152.1"/>
    </source>
</evidence>
<reference evidence="2 3" key="1">
    <citation type="submission" date="2019-04" db="EMBL/GenBank/DDBJ databases">
        <title>Thalassotalea guangxiensis sp. nov., isolated from sediment of the coastal wetland.</title>
        <authorList>
            <person name="Zheng S."/>
            <person name="Zhang D."/>
        </authorList>
    </citation>
    <scope>NUCLEOTIDE SEQUENCE [LARGE SCALE GENOMIC DNA]</scope>
    <source>
        <strain evidence="2 3">ZS-4</strain>
    </source>
</reference>
<dbReference type="EMBL" id="SWDB01000004">
    <property type="protein sequence ID" value="TKB47152.1"/>
    <property type="molecule type" value="Genomic_DNA"/>
</dbReference>
<dbReference type="OrthoDB" id="6371503at2"/>
<organism evidence="2 3">
    <name type="scientific">Thalassotalea mangrovi</name>
    <dbReference type="NCBI Taxonomy" id="2572245"/>
    <lineage>
        <taxon>Bacteria</taxon>
        <taxon>Pseudomonadati</taxon>
        <taxon>Pseudomonadota</taxon>
        <taxon>Gammaproteobacteria</taxon>
        <taxon>Alteromonadales</taxon>
        <taxon>Colwelliaceae</taxon>
        <taxon>Thalassotalea</taxon>
    </lineage>
</organism>
<dbReference type="Proteomes" id="UP000307999">
    <property type="component" value="Unassembled WGS sequence"/>
</dbReference>
<proteinExistence type="predicted"/>
<name>A0A4U1B9J9_9GAMM</name>
<gene>
    <name evidence="2" type="ORF">E8M12_02515</name>
</gene>
<feature type="chain" id="PRO_5020646164" evidence="1">
    <location>
        <begin position="25"/>
        <end position="180"/>
    </location>
</feature>
<feature type="signal peptide" evidence="1">
    <location>
        <begin position="1"/>
        <end position="24"/>
    </location>
</feature>
<dbReference type="RefSeq" id="WP_136734502.1">
    <property type="nucleotide sequence ID" value="NZ_SWDB01000004.1"/>
</dbReference>
<dbReference type="PROSITE" id="PS51257">
    <property type="entry name" value="PROKAR_LIPOPROTEIN"/>
    <property type="match status" value="1"/>
</dbReference>
<keyword evidence="1" id="KW-0732">Signal</keyword>
<comment type="caution">
    <text evidence="2">The sequence shown here is derived from an EMBL/GenBank/DDBJ whole genome shotgun (WGS) entry which is preliminary data.</text>
</comment>
<dbReference type="InterPro" id="IPR011250">
    <property type="entry name" value="OMP/PagP_B-barrel"/>
</dbReference>
<dbReference type="SUPFAM" id="SSF56925">
    <property type="entry name" value="OMPA-like"/>
    <property type="match status" value="1"/>
</dbReference>
<sequence>MKPLKTGIYALSLISLSVACQANAEASYAKPFSVGIGSYALIVSADESGYEDDEFSGFQLNAAYAFSDMVAGKFTYYNTEHDDWSDLENNGFDLVGYFGTGLLNEGFKAYIGGGVYRETWEVSSFDETFSGFQLNGGIGYHWPSVTLDLTLGIRSTGEYEDFAEIDTTAMSSSLSIGYRF</sequence>
<dbReference type="AlphaFoldDB" id="A0A4U1B9J9"/>
<accession>A0A4U1B9J9</accession>
<evidence type="ECO:0000256" key="1">
    <source>
        <dbReference type="SAM" id="SignalP"/>
    </source>
</evidence>
<evidence type="ECO:0000313" key="3">
    <source>
        <dbReference type="Proteomes" id="UP000307999"/>
    </source>
</evidence>
<protein>
    <submittedName>
        <fullName evidence="2">Porin family protein</fullName>
    </submittedName>
</protein>